<name>A0A8T4GUY3_9EURY</name>
<feature type="active site" description="Proton acceptor" evidence="2">
    <location>
        <position position="139"/>
    </location>
</feature>
<feature type="short sequence motif" description="HXTX 2" evidence="2">
    <location>
        <begin position="139"/>
        <end position="142"/>
    </location>
</feature>
<evidence type="ECO:0000313" key="4">
    <source>
        <dbReference type="Proteomes" id="UP000823736"/>
    </source>
</evidence>
<dbReference type="AlphaFoldDB" id="A0A8T4GUY3"/>
<comment type="caution">
    <text evidence="3">The sequence shown here is derived from an EMBL/GenBank/DDBJ whole genome shotgun (WGS) entry which is preliminary data.</text>
</comment>
<keyword evidence="1 2" id="KW-0378">Hydrolase</keyword>
<dbReference type="PANTHER" id="PTHR35561">
    <property type="entry name" value="RNA 2',3'-CYCLIC PHOSPHODIESTERASE"/>
    <property type="match status" value="1"/>
</dbReference>
<dbReference type="SUPFAM" id="SSF55144">
    <property type="entry name" value="LigT-like"/>
    <property type="match status" value="1"/>
</dbReference>
<dbReference type="HAMAP" id="MF_01940">
    <property type="entry name" value="RNA_CPDase"/>
    <property type="match status" value="1"/>
</dbReference>
<dbReference type="PANTHER" id="PTHR35561:SF1">
    <property type="entry name" value="RNA 2',3'-CYCLIC PHOSPHODIESTERASE"/>
    <property type="match status" value="1"/>
</dbReference>
<sequence length="195" mass="21075">MRLFFAIDLPEELQEPFAVLQDDLAGAEGLSFTDPEQAHLTMKFLGEVPTEEETDDANGDEPTVSDAKVAGAVAAEATDLGPFEMEVGGLGAFPSEEYISVVWAGVRDGAADLHELAAALETATTERGFSPADNDFTPHVTVARMNDARGKDLVQDRIRNEDPTIGRFTAEELRLTRSVLGEEGAEHETIARFPL</sequence>
<proteinExistence type="inferred from homology"/>
<keyword evidence="4" id="KW-1185">Reference proteome</keyword>
<feature type="short sequence motif" description="HXTX 1" evidence="2">
    <location>
        <begin position="39"/>
        <end position="42"/>
    </location>
</feature>
<protein>
    <recommendedName>
        <fullName evidence="2">RNA 2',3'-cyclic phosphodiesterase</fullName>
        <shortName evidence="2">RNA 2',3'-CPDase</shortName>
        <ecNumber evidence="2">3.1.4.58</ecNumber>
    </recommendedName>
</protein>
<dbReference type="RefSeq" id="WP_209489866.1">
    <property type="nucleotide sequence ID" value="NZ_JAGGLC010000001.1"/>
</dbReference>
<dbReference type="InterPro" id="IPR004175">
    <property type="entry name" value="RNA_CPDase"/>
</dbReference>
<evidence type="ECO:0000313" key="3">
    <source>
        <dbReference type="EMBL" id="MBP1985883.1"/>
    </source>
</evidence>
<dbReference type="Pfam" id="PF13563">
    <property type="entry name" value="2_5_RNA_ligase2"/>
    <property type="match status" value="1"/>
</dbReference>
<dbReference type="EC" id="3.1.4.58" evidence="2"/>
<feature type="active site" description="Proton donor" evidence="2">
    <location>
        <position position="39"/>
    </location>
</feature>
<comment type="catalytic activity">
    <reaction evidence="2">
        <text>a 3'-end 2',3'-cyclophospho-ribonucleotide-RNA + H2O = a 3'-end 2'-phospho-ribonucleotide-RNA + H(+)</text>
        <dbReference type="Rhea" id="RHEA:11828"/>
        <dbReference type="Rhea" id="RHEA-COMP:10464"/>
        <dbReference type="Rhea" id="RHEA-COMP:17353"/>
        <dbReference type="ChEBI" id="CHEBI:15377"/>
        <dbReference type="ChEBI" id="CHEBI:15378"/>
        <dbReference type="ChEBI" id="CHEBI:83064"/>
        <dbReference type="ChEBI" id="CHEBI:173113"/>
        <dbReference type="EC" id="3.1.4.58"/>
    </reaction>
</comment>
<organism evidence="3 4">
    <name type="scientific">Halolamina salifodinae</name>
    <dbReference type="NCBI Taxonomy" id="1202767"/>
    <lineage>
        <taxon>Archaea</taxon>
        <taxon>Methanobacteriati</taxon>
        <taxon>Methanobacteriota</taxon>
        <taxon>Stenosarchaea group</taxon>
        <taxon>Halobacteria</taxon>
        <taxon>Halobacteriales</taxon>
        <taxon>Haloferacaceae</taxon>
    </lineage>
</organism>
<dbReference type="EMBL" id="JAGGLC010000001">
    <property type="protein sequence ID" value="MBP1985883.1"/>
    <property type="molecule type" value="Genomic_DNA"/>
</dbReference>
<comment type="function">
    <text evidence="2">Hydrolyzes RNA 2',3'-cyclic phosphodiester to an RNA 2'-phosphomonoester.</text>
</comment>
<dbReference type="InterPro" id="IPR009097">
    <property type="entry name" value="Cyclic_Pdiesterase"/>
</dbReference>
<dbReference type="GO" id="GO:0004113">
    <property type="term" value="F:2',3'-cyclic-nucleotide 3'-phosphodiesterase activity"/>
    <property type="evidence" value="ECO:0007669"/>
    <property type="project" value="InterPro"/>
</dbReference>
<dbReference type="GO" id="GO:0008664">
    <property type="term" value="F:RNA 2',3'-cyclic 3'-phosphodiesterase activity"/>
    <property type="evidence" value="ECO:0007669"/>
    <property type="project" value="UniProtKB-EC"/>
</dbReference>
<dbReference type="GO" id="GO:0016874">
    <property type="term" value="F:ligase activity"/>
    <property type="evidence" value="ECO:0007669"/>
    <property type="project" value="UniProtKB-KW"/>
</dbReference>
<dbReference type="NCBIfam" id="TIGR02258">
    <property type="entry name" value="2_5_ligase"/>
    <property type="match status" value="1"/>
</dbReference>
<gene>
    <name evidence="3" type="ORF">J2753_000356</name>
</gene>
<evidence type="ECO:0000256" key="2">
    <source>
        <dbReference type="HAMAP-Rule" id="MF_01940"/>
    </source>
</evidence>
<dbReference type="OrthoDB" id="44091at2157"/>
<dbReference type="Proteomes" id="UP000823736">
    <property type="component" value="Unassembled WGS sequence"/>
</dbReference>
<evidence type="ECO:0000256" key="1">
    <source>
        <dbReference type="ARBA" id="ARBA00022801"/>
    </source>
</evidence>
<comment type="similarity">
    <text evidence="2">Belongs to the 2H phosphoesterase superfamily. ThpR family.</text>
</comment>
<dbReference type="Gene3D" id="3.90.1140.10">
    <property type="entry name" value="Cyclic phosphodiesterase"/>
    <property type="match status" value="1"/>
</dbReference>
<accession>A0A8T4GUY3</accession>
<keyword evidence="3" id="KW-0436">Ligase</keyword>
<reference evidence="3" key="1">
    <citation type="submission" date="2021-03" db="EMBL/GenBank/DDBJ databases">
        <title>Genomic Encyclopedia of Type Strains, Phase IV (KMG-IV): sequencing the most valuable type-strain genomes for metagenomic binning, comparative biology and taxonomic classification.</title>
        <authorList>
            <person name="Goeker M."/>
        </authorList>
    </citation>
    <scope>NUCLEOTIDE SEQUENCE</scope>
    <source>
        <strain evidence="3">DSM 26232</strain>
    </source>
</reference>